<dbReference type="Proteomes" id="UP000218418">
    <property type="component" value="Chromosome"/>
</dbReference>
<dbReference type="OrthoDB" id="5514550at2"/>
<evidence type="ECO:0000313" key="1">
    <source>
        <dbReference type="EMBL" id="BAY84299.1"/>
    </source>
</evidence>
<evidence type="ECO:0008006" key="3">
    <source>
        <dbReference type="Google" id="ProtNLM"/>
    </source>
</evidence>
<name>A0A1Z4LST0_9CYAN</name>
<organism evidence="1 2">
    <name type="scientific">Calothrix parasitica NIES-267</name>
    <dbReference type="NCBI Taxonomy" id="1973488"/>
    <lineage>
        <taxon>Bacteria</taxon>
        <taxon>Bacillati</taxon>
        <taxon>Cyanobacteriota</taxon>
        <taxon>Cyanophyceae</taxon>
        <taxon>Nostocales</taxon>
        <taxon>Calotrichaceae</taxon>
        <taxon>Calothrix</taxon>
    </lineage>
</organism>
<sequence>MKARVNPVKSMTYSMEEGVQIASHAADDITYWLNLQPETFSIKNVEHDPEFQRRDIDLIWTTQTEQGRNEILVEIKGDRLDRTGNFFFETHSNLEKGTPGCFMYTEAHWLFYYFVNTGILYKLPMSKTRKWFLITMKRFRERSTITTVGSSYYTTVGRLVPIRTLMLEVPGVVMKNLREELRFGS</sequence>
<reference evidence="1 2" key="1">
    <citation type="submission" date="2017-06" db="EMBL/GenBank/DDBJ databases">
        <title>Genome sequencing of cyanobaciteial culture collection at National Institute for Environmental Studies (NIES).</title>
        <authorList>
            <person name="Hirose Y."/>
            <person name="Shimura Y."/>
            <person name="Fujisawa T."/>
            <person name="Nakamura Y."/>
            <person name="Kawachi M."/>
        </authorList>
    </citation>
    <scope>NUCLEOTIDE SEQUENCE [LARGE SCALE GENOMIC DNA]</scope>
    <source>
        <strain evidence="1 2">NIES-267</strain>
    </source>
</reference>
<evidence type="ECO:0000313" key="2">
    <source>
        <dbReference type="Proteomes" id="UP000218418"/>
    </source>
</evidence>
<accession>A0A1Z4LST0</accession>
<protein>
    <recommendedName>
        <fullName evidence="3">DUF4365 domain-containing protein</fullName>
    </recommendedName>
</protein>
<dbReference type="AlphaFoldDB" id="A0A1Z4LST0"/>
<dbReference type="EMBL" id="AP018227">
    <property type="protein sequence ID" value="BAY84299.1"/>
    <property type="molecule type" value="Genomic_DNA"/>
</dbReference>
<gene>
    <name evidence="1" type="ORF">NIES267_37950</name>
</gene>
<proteinExistence type="predicted"/>
<keyword evidence="2" id="KW-1185">Reference proteome</keyword>